<comment type="similarity">
    <text evidence="1 2">Belongs to the cytochrome P450 family.</text>
</comment>
<comment type="caution">
    <text evidence="3">The sequence shown here is derived from an EMBL/GenBank/DDBJ whole genome shotgun (WGS) entry which is preliminary data.</text>
</comment>
<dbReference type="GO" id="GO:0005506">
    <property type="term" value="F:iron ion binding"/>
    <property type="evidence" value="ECO:0007669"/>
    <property type="project" value="InterPro"/>
</dbReference>
<dbReference type="InterPro" id="IPR036396">
    <property type="entry name" value="Cyt_P450_sf"/>
</dbReference>
<dbReference type="PROSITE" id="PS00086">
    <property type="entry name" value="CYTOCHROME_P450"/>
    <property type="match status" value="1"/>
</dbReference>
<sequence length="431" mass="48050">MTELHEYDSKDFFSDESFVGDPYPYFDALRSESPVRREPHHGVMLVTGYDEAAQVAQDADAWSSCISVTGPFPGFPVPLEGDDVSDLIAEHRDKLPMNDQLPVLDPPEHTKHRALMMKLITPKRLKENEDEMTGVADRLLDEFLAKGSGEFISQFAAQFSLHVIADLLGVPDEDRIEFVEALQRRPQAQSTLGQIKSELSHSPMEFLYLRFTDYINDRRANPRQDVLTGMATATFPDGSTPEVMDVVRIAANVFSAGQETTVRLLSSALLIIAENPDLQARLRADASLIPNFIEETLRTESPIKGDFRLARKTTEVGGIELKAGTMAMILNGAANRDPRHFEDPNTFDLERKNARHHMAFGRGIHTCPGAPLARAEARTCIERILAKTTDIRLSEQAHGPAGDRRFMYLPTYILRGLAFLGLEFDLAEEGA</sequence>
<evidence type="ECO:0000313" key="3">
    <source>
        <dbReference type="EMBL" id="ROO85558.1"/>
    </source>
</evidence>
<dbReference type="Pfam" id="PF00067">
    <property type="entry name" value="p450"/>
    <property type="match status" value="1"/>
</dbReference>
<gene>
    <name evidence="3" type="ORF">EDD29_3104</name>
</gene>
<dbReference type="InterPro" id="IPR002397">
    <property type="entry name" value="Cyt_P450_B"/>
</dbReference>
<keyword evidence="4" id="KW-1185">Reference proteome</keyword>
<evidence type="ECO:0000256" key="1">
    <source>
        <dbReference type="ARBA" id="ARBA00010617"/>
    </source>
</evidence>
<dbReference type="PRINTS" id="PR00359">
    <property type="entry name" value="BP450"/>
</dbReference>
<dbReference type="GO" id="GO:0008395">
    <property type="term" value="F:steroid hydroxylase activity"/>
    <property type="evidence" value="ECO:0007669"/>
    <property type="project" value="TreeGrafter"/>
</dbReference>
<evidence type="ECO:0000313" key="4">
    <source>
        <dbReference type="Proteomes" id="UP000272400"/>
    </source>
</evidence>
<dbReference type="GO" id="GO:0036199">
    <property type="term" value="F:cholest-4-en-3-one 26-monooxygenase activity"/>
    <property type="evidence" value="ECO:0007669"/>
    <property type="project" value="TreeGrafter"/>
</dbReference>
<name>A0A3N1CXV2_9ACTN</name>
<dbReference type="GO" id="GO:0020037">
    <property type="term" value="F:heme binding"/>
    <property type="evidence" value="ECO:0007669"/>
    <property type="project" value="InterPro"/>
</dbReference>
<dbReference type="SUPFAM" id="SSF48264">
    <property type="entry name" value="Cytochrome P450"/>
    <property type="match status" value="1"/>
</dbReference>
<dbReference type="InterPro" id="IPR001128">
    <property type="entry name" value="Cyt_P450"/>
</dbReference>
<keyword evidence="2" id="KW-0479">Metal-binding</keyword>
<dbReference type="PANTHER" id="PTHR46696:SF4">
    <property type="entry name" value="BIOTIN BIOSYNTHESIS CYTOCHROME P450"/>
    <property type="match status" value="1"/>
</dbReference>
<dbReference type="EMBL" id="RJKE01000001">
    <property type="protein sequence ID" value="ROO85558.1"/>
    <property type="molecule type" value="Genomic_DNA"/>
</dbReference>
<dbReference type="PANTHER" id="PTHR46696">
    <property type="entry name" value="P450, PUTATIVE (EUROFUNG)-RELATED"/>
    <property type="match status" value="1"/>
</dbReference>
<accession>A0A3N1CXV2</accession>
<keyword evidence="2" id="KW-0503">Monooxygenase</keyword>
<keyword evidence="2" id="KW-0349">Heme</keyword>
<dbReference type="GO" id="GO:0006707">
    <property type="term" value="P:cholesterol catabolic process"/>
    <property type="evidence" value="ECO:0007669"/>
    <property type="project" value="TreeGrafter"/>
</dbReference>
<evidence type="ECO:0000256" key="2">
    <source>
        <dbReference type="RuleBase" id="RU000461"/>
    </source>
</evidence>
<organism evidence="3 4">
    <name type="scientific">Actinocorallia herbida</name>
    <dbReference type="NCBI Taxonomy" id="58109"/>
    <lineage>
        <taxon>Bacteria</taxon>
        <taxon>Bacillati</taxon>
        <taxon>Actinomycetota</taxon>
        <taxon>Actinomycetes</taxon>
        <taxon>Streptosporangiales</taxon>
        <taxon>Thermomonosporaceae</taxon>
        <taxon>Actinocorallia</taxon>
    </lineage>
</organism>
<dbReference type="Gene3D" id="1.10.630.10">
    <property type="entry name" value="Cytochrome P450"/>
    <property type="match status" value="1"/>
</dbReference>
<dbReference type="RefSeq" id="WP_211359734.1">
    <property type="nucleotide sequence ID" value="NZ_RJKE01000001.1"/>
</dbReference>
<keyword evidence="2" id="KW-0408">Iron</keyword>
<keyword evidence="2" id="KW-0560">Oxidoreductase</keyword>
<dbReference type="Proteomes" id="UP000272400">
    <property type="component" value="Unassembled WGS sequence"/>
</dbReference>
<reference evidence="3 4" key="1">
    <citation type="submission" date="2018-11" db="EMBL/GenBank/DDBJ databases">
        <title>Sequencing the genomes of 1000 actinobacteria strains.</title>
        <authorList>
            <person name="Klenk H.-P."/>
        </authorList>
    </citation>
    <scope>NUCLEOTIDE SEQUENCE [LARGE SCALE GENOMIC DNA]</scope>
    <source>
        <strain evidence="3 4">DSM 44254</strain>
    </source>
</reference>
<proteinExistence type="inferred from homology"/>
<protein>
    <submittedName>
        <fullName evidence="3">Cytochrome P450</fullName>
    </submittedName>
</protein>
<dbReference type="PRINTS" id="PR00385">
    <property type="entry name" value="P450"/>
</dbReference>
<dbReference type="InterPro" id="IPR017972">
    <property type="entry name" value="Cyt_P450_CS"/>
</dbReference>
<dbReference type="AlphaFoldDB" id="A0A3N1CXV2"/>